<keyword evidence="10" id="KW-0539">Nucleus</keyword>
<feature type="compositionally biased region" description="Basic and acidic residues" evidence="11">
    <location>
        <begin position="199"/>
        <end position="213"/>
    </location>
</feature>
<keyword evidence="8" id="KW-0862">Zinc</keyword>
<evidence type="ECO:0000256" key="3">
    <source>
        <dbReference type="ARBA" id="ARBA00020620"/>
    </source>
</evidence>
<evidence type="ECO:0000256" key="12">
    <source>
        <dbReference type="SAM" id="Phobius"/>
    </source>
</evidence>
<evidence type="ECO:0000256" key="5">
    <source>
        <dbReference type="ARBA" id="ARBA00022723"/>
    </source>
</evidence>
<gene>
    <name evidence="15" type="ORF">RHGRI_032695</name>
</gene>
<evidence type="ECO:0000256" key="1">
    <source>
        <dbReference type="ARBA" id="ARBA00004324"/>
    </source>
</evidence>
<feature type="transmembrane region" description="Helical" evidence="12">
    <location>
        <begin position="78"/>
        <end position="101"/>
    </location>
</feature>
<keyword evidence="7" id="KW-0863">Zinc-finger</keyword>
<feature type="compositionally biased region" description="Polar residues" evidence="11">
    <location>
        <begin position="214"/>
        <end position="227"/>
    </location>
</feature>
<evidence type="ECO:0000256" key="8">
    <source>
        <dbReference type="ARBA" id="ARBA00022833"/>
    </source>
</evidence>
<dbReference type="InterPro" id="IPR031625">
    <property type="entry name" value="SCNM1_acidic"/>
</dbReference>
<keyword evidence="4" id="KW-0507">mRNA processing</keyword>
<evidence type="ECO:0000256" key="10">
    <source>
        <dbReference type="ARBA" id="ARBA00023242"/>
    </source>
</evidence>
<protein>
    <recommendedName>
        <fullName evidence="3">Sodium channel modifier 1</fullName>
    </recommendedName>
</protein>
<evidence type="ECO:0000256" key="7">
    <source>
        <dbReference type="ARBA" id="ARBA00022771"/>
    </source>
</evidence>
<keyword evidence="12" id="KW-0472">Membrane</keyword>
<dbReference type="InterPro" id="IPR033570">
    <property type="entry name" value="SCNM1"/>
</dbReference>
<dbReference type="GO" id="GO:0016607">
    <property type="term" value="C:nuclear speck"/>
    <property type="evidence" value="ECO:0007669"/>
    <property type="project" value="UniProtKB-SubCell"/>
</dbReference>
<dbReference type="GO" id="GO:0005681">
    <property type="term" value="C:spliceosomal complex"/>
    <property type="evidence" value="ECO:0007669"/>
    <property type="project" value="UniProtKB-KW"/>
</dbReference>
<keyword evidence="12" id="KW-1133">Transmembrane helix</keyword>
<keyword evidence="12" id="KW-0812">Transmembrane</keyword>
<organism evidence="15 16">
    <name type="scientific">Rhododendron griersonianum</name>
    <dbReference type="NCBI Taxonomy" id="479676"/>
    <lineage>
        <taxon>Eukaryota</taxon>
        <taxon>Viridiplantae</taxon>
        <taxon>Streptophyta</taxon>
        <taxon>Embryophyta</taxon>
        <taxon>Tracheophyta</taxon>
        <taxon>Spermatophyta</taxon>
        <taxon>Magnoliopsida</taxon>
        <taxon>eudicotyledons</taxon>
        <taxon>Gunneridae</taxon>
        <taxon>Pentapetalae</taxon>
        <taxon>asterids</taxon>
        <taxon>Ericales</taxon>
        <taxon>Ericaceae</taxon>
        <taxon>Ericoideae</taxon>
        <taxon>Rhodoreae</taxon>
        <taxon>Rhododendron</taxon>
    </lineage>
</organism>
<reference evidence="15" key="1">
    <citation type="submission" date="2020-08" db="EMBL/GenBank/DDBJ databases">
        <title>Plant Genome Project.</title>
        <authorList>
            <person name="Zhang R.-G."/>
        </authorList>
    </citation>
    <scope>NUCLEOTIDE SEQUENCE</scope>
    <source>
        <strain evidence="15">WSP0</strain>
        <tissue evidence="15">Leaf</tissue>
    </source>
</reference>
<dbReference type="AlphaFoldDB" id="A0AAV6IF98"/>
<name>A0AAV6IF98_9ERIC</name>
<sequence length="291" mass="32588">MSVYGGDSWAREAQYRKRRVDDLAVEGIESSSYRKLSSGKYACLICPHNPVLDTPLMLSVRFPTTPNLPFSPSYYYQLLRILFSLAVTSLVALLIFCPMYVQLAEELCSWKVSSPKIGSLSAFIFQMHIKGSRHCAAKSKLKEKELAIQDEINKRIALSECSASAIASGTSKRFAHRSVRKPLIEETRKAASEILSNRTPERSEAKGLNDVKSSKGQSTYGPLHSNSEGPFLAIEAADNFGTQLPADLRQRQERELKFTEAGWKRDGHGKWFKDENVEFDSDEEDPNVCLA</sequence>
<evidence type="ECO:0000256" key="4">
    <source>
        <dbReference type="ARBA" id="ARBA00022664"/>
    </source>
</evidence>
<keyword evidence="5" id="KW-0479">Metal-binding</keyword>
<evidence type="ECO:0000256" key="11">
    <source>
        <dbReference type="SAM" id="MobiDB-lite"/>
    </source>
</evidence>
<evidence type="ECO:0000313" key="16">
    <source>
        <dbReference type="Proteomes" id="UP000823749"/>
    </source>
</evidence>
<feature type="domain" description="Sodium channel modifier 1 acidic C-terminal" evidence="14">
    <location>
        <begin position="249"/>
        <end position="287"/>
    </location>
</feature>
<dbReference type="Pfam" id="PF15805">
    <property type="entry name" value="SCNM1_acidic"/>
    <property type="match status" value="1"/>
</dbReference>
<feature type="domain" description="Sodium channel modifier 1 zinc-finger" evidence="13">
    <location>
        <begin position="43"/>
        <end position="60"/>
    </location>
</feature>
<evidence type="ECO:0000256" key="2">
    <source>
        <dbReference type="ARBA" id="ARBA00004642"/>
    </source>
</evidence>
<proteinExistence type="predicted"/>
<dbReference type="InterPro" id="IPR031622">
    <property type="entry name" value="Znf-SCNM1"/>
</dbReference>
<keyword evidence="6" id="KW-0747">Spliceosome</keyword>
<dbReference type="Proteomes" id="UP000823749">
    <property type="component" value="Chromosome 11"/>
</dbReference>
<comment type="caution">
    <text evidence="15">The sequence shown here is derived from an EMBL/GenBank/DDBJ whole genome shotgun (WGS) entry which is preliminary data.</text>
</comment>
<accession>A0AAV6IF98</accession>
<feature type="region of interest" description="Disordered" evidence="11">
    <location>
        <begin position="192"/>
        <end position="227"/>
    </location>
</feature>
<dbReference type="PANTHER" id="PTHR32297">
    <property type="entry name" value="SODIUM CHANNEL MODIFIER 1"/>
    <property type="match status" value="1"/>
</dbReference>
<keyword evidence="9" id="KW-0508">mRNA splicing</keyword>
<dbReference type="EMBL" id="JACTNZ010000011">
    <property type="protein sequence ID" value="KAG5526505.1"/>
    <property type="molecule type" value="Genomic_DNA"/>
</dbReference>
<dbReference type="PANTHER" id="PTHR32297:SF1">
    <property type="entry name" value="SODIUM CHANNEL MODIFIER 1"/>
    <property type="match status" value="1"/>
</dbReference>
<evidence type="ECO:0000256" key="9">
    <source>
        <dbReference type="ARBA" id="ARBA00023187"/>
    </source>
</evidence>
<comment type="subcellular location">
    <subcellularLocation>
        <location evidence="1">Nucleus speckle</location>
    </subcellularLocation>
    <subcellularLocation>
        <location evidence="2">Nucleus</location>
        <location evidence="2">Nucleoplasm</location>
    </subcellularLocation>
</comment>
<evidence type="ECO:0000313" key="15">
    <source>
        <dbReference type="EMBL" id="KAG5526505.1"/>
    </source>
</evidence>
<dbReference type="Pfam" id="PF15803">
    <property type="entry name" value="zf-SCNM1"/>
    <property type="match status" value="1"/>
</dbReference>
<dbReference type="GO" id="GO:0008270">
    <property type="term" value="F:zinc ion binding"/>
    <property type="evidence" value="ECO:0007669"/>
    <property type="project" value="UniProtKB-KW"/>
</dbReference>
<dbReference type="GO" id="GO:0006397">
    <property type="term" value="P:mRNA processing"/>
    <property type="evidence" value="ECO:0007669"/>
    <property type="project" value="UniProtKB-KW"/>
</dbReference>
<evidence type="ECO:0000256" key="6">
    <source>
        <dbReference type="ARBA" id="ARBA00022728"/>
    </source>
</evidence>
<evidence type="ECO:0000259" key="14">
    <source>
        <dbReference type="Pfam" id="PF15805"/>
    </source>
</evidence>
<evidence type="ECO:0000259" key="13">
    <source>
        <dbReference type="Pfam" id="PF15803"/>
    </source>
</evidence>
<dbReference type="GO" id="GO:0008380">
    <property type="term" value="P:RNA splicing"/>
    <property type="evidence" value="ECO:0007669"/>
    <property type="project" value="UniProtKB-KW"/>
</dbReference>
<keyword evidence="16" id="KW-1185">Reference proteome</keyword>